<dbReference type="Proteomes" id="UP000264141">
    <property type="component" value="Unassembled WGS sequence"/>
</dbReference>
<organism evidence="1 2">
    <name type="scientific">Anaerolinea thermolimosa</name>
    <dbReference type="NCBI Taxonomy" id="229919"/>
    <lineage>
        <taxon>Bacteria</taxon>
        <taxon>Bacillati</taxon>
        <taxon>Chloroflexota</taxon>
        <taxon>Anaerolineae</taxon>
        <taxon>Anaerolineales</taxon>
        <taxon>Anaerolineaceae</taxon>
        <taxon>Anaerolinea</taxon>
    </lineage>
</organism>
<sequence length="61" mass="5903">MSFQVGSPSVNAGSEGLVVGVGTGGNVGVASGVTDGIGEGVSVAEGAFWVLLSRVARRLAI</sequence>
<dbReference type="AlphaFoldDB" id="A0A3D1JI63"/>
<accession>A0A3D1JI63</accession>
<evidence type="ECO:0000313" key="2">
    <source>
        <dbReference type="Proteomes" id="UP000264141"/>
    </source>
</evidence>
<dbReference type="EMBL" id="DPBP01000037">
    <property type="protein sequence ID" value="HCE18124.1"/>
    <property type="molecule type" value="Genomic_DNA"/>
</dbReference>
<comment type="caution">
    <text evidence="1">The sequence shown here is derived from an EMBL/GenBank/DDBJ whole genome shotgun (WGS) entry which is preliminary data.</text>
</comment>
<protein>
    <submittedName>
        <fullName evidence="1">Uncharacterized protein</fullName>
    </submittedName>
</protein>
<gene>
    <name evidence="1" type="ORF">DEQ80_09725</name>
</gene>
<name>A0A3D1JI63_9CHLR</name>
<reference evidence="1 2" key="1">
    <citation type="journal article" date="2018" name="Nat. Biotechnol.">
        <title>A standardized bacterial taxonomy based on genome phylogeny substantially revises the tree of life.</title>
        <authorList>
            <person name="Parks D.H."/>
            <person name="Chuvochina M."/>
            <person name="Waite D.W."/>
            <person name="Rinke C."/>
            <person name="Skarshewski A."/>
            <person name="Chaumeil P.A."/>
            <person name="Hugenholtz P."/>
        </authorList>
    </citation>
    <scope>NUCLEOTIDE SEQUENCE [LARGE SCALE GENOMIC DNA]</scope>
    <source>
        <strain evidence="1">UBA8781</strain>
    </source>
</reference>
<evidence type="ECO:0000313" key="1">
    <source>
        <dbReference type="EMBL" id="HCE18124.1"/>
    </source>
</evidence>
<proteinExistence type="predicted"/>